<reference evidence="5" key="1">
    <citation type="submission" date="2023-04" db="EMBL/GenBank/DDBJ databases">
        <title>Chromosome-level genome of Chaenocephalus aceratus.</title>
        <authorList>
            <person name="Park H."/>
        </authorList>
    </citation>
    <scope>NUCLEOTIDE SEQUENCE</scope>
    <source>
        <strain evidence="5">DE</strain>
        <tissue evidence="5">Muscle</tissue>
    </source>
</reference>
<organism evidence="5 6">
    <name type="scientific">Dissostichus eleginoides</name>
    <name type="common">Patagonian toothfish</name>
    <name type="synonym">Dissostichus amissus</name>
    <dbReference type="NCBI Taxonomy" id="100907"/>
    <lineage>
        <taxon>Eukaryota</taxon>
        <taxon>Metazoa</taxon>
        <taxon>Chordata</taxon>
        <taxon>Craniata</taxon>
        <taxon>Vertebrata</taxon>
        <taxon>Euteleostomi</taxon>
        <taxon>Actinopterygii</taxon>
        <taxon>Neopterygii</taxon>
        <taxon>Teleostei</taxon>
        <taxon>Neoteleostei</taxon>
        <taxon>Acanthomorphata</taxon>
        <taxon>Eupercaria</taxon>
        <taxon>Perciformes</taxon>
        <taxon>Notothenioidei</taxon>
        <taxon>Nototheniidae</taxon>
        <taxon>Dissostichus</taxon>
    </lineage>
</organism>
<evidence type="ECO:0000313" key="5">
    <source>
        <dbReference type="EMBL" id="KAK1894472.1"/>
    </source>
</evidence>
<keyword evidence="1" id="KW-0805">Transcription regulation</keyword>
<evidence type="ECO:0000313" key="6">
    <source>
        <dbReference type="Proteomes" id="UP001228049"/>
    </source>
</evidence>
<comment type="caution">
    <text evidence="5">The sequence shown here is derived from an EMBL/GenBank/DDBJ whole genome shotgun (WGS) entry which is preliminary data.</text>
</comment>
<name>A0AAD9F9U0_DISEL</name>
<keyword evidence="2" id="KW-0804">Transcription</keyword>
<proteinExistence type="predicted"/>
<evidence type="ECO:0000256" key="4">
    <source>
        <dbReference type="SAM" id="MobiDB-lite"/>
    </source>
</evidence>
<feature type="region of interest" description="Disordered" evidence="4">
    <location>
        <begin position="167"/>
        <end position="194"/>
    </location>
</feature>
<sequence>MWYAWFKHCTISQMLENILLWEVSGKCPGSIREVSGKCPGSIREVSGKCPGSVREVSGKYPGNGERKDTKKDTREKVFKMKKEIFPFLEGGGQRGNKLLRLMSKSLKQPDNPTESTKNSGYIWIQSAATLTINTKNGNEKNVIWVNYVLSNHEYKDFPMDIFQLPNLPEKTSESSESSDSESESKENSGPAACVMESEPAAVRAAGGRFWLAFGCKTVPDAADPASSNTPEVLRLNIF</sequence>
<evidence type="ECO:0000256" key="3">
    <source>
        <dbReference type="ARBA" id="ARBA00023242"/>
    </source>
</evidence>
<dbReference type="GO" id="GO:0000977">
    <property type="term" value="F:RNA polymerase II transcription regulatory region sequence-specific DNA binding"/>
    <property type="evidence" value="ECO:0007669"/>
    <property type="project" value="TreeGrafter"/>
</dbReference>
<gene>
    <name evidence="5" type="ORF">KUDE01_019930</name>
</gene>
<dbReference type="AlphaFoldDB" id="A0AAD9F9U0"/>
<accession>A0AAD9F9U0</accession>
<dbReference type="GO" id="GO:0000981">
    <property type="term" value="F:DNA-binding transcription factor activity, RNA polymerase II-specific"/>
    <property type="evidence" value="ECO:0007669"/>
    <property type="project" value="TreeGrafter"/>
</dbReference>
<dbReference type="PANTHER" id="PTHR23043:SF30">
    <property type="entry name" value="NEURONAL PAS DOMAIN-CONTAINING PROTEIN 3"/>
    <property type="match status" value="1"/>
</dbReference>
<dbReference type="PANTHER" id="PTHR23043">
    <property type="entry name" value="HYPOXIA-INDUCIBLE FACTOR 1 ALPHA"/>
    <property type="match status" value="1"/>
</dbReference>
<evidence type="ECO:0000256" key="2">
    <source>
        <dbReference type="ARBA" id="ARBA00023163"/>
    </source>
</evidence>
<dbReference type="Gene3D" id="3.30.450.20">
    <property type="entry name" value="PAS domain"/>
    <property type="match status" value="1"/>
</dbReference>
<keyword evidence="3" id="KW-0539">Nucleus</keyword>
<keyword evidence="6" id="KW-1185">Reference proteome</keyword>
<dbReference type="Proteomes" id="UP001228049">
    <property type="component" value="Unassembled WGS sequence"/>
</dbReference>
<dbReference type="EMBL" id="JASDAP010000011">
    <property type="protein sequence ID" value="KAK1894472.1"/>
    <property type="molecule type" value="Genomic_DNA"/>
</dbReference>
<evidence type="ECO:0000256" key="1">
    <source>
        <dbReference type="ARBA" id="ARBA00023015"/>
    </source>
</evidence>
<protein>
    <submittedName>
        <fullName evidence="5">Neuronal PAS domain containing protein 3</fullName>
    </submittedName>
</protein>